<name>Q65SS2_MANSM</name>
<keyword evidence="2" id="KW-1185">Reference proteome</keyword>
<reference evidence="1 2" key="1">
    <citation type="journal article" date="2004" name="Nat. Biotechnol.">
        <title>The genome sequence of the capnophilic rumen bacterium Mannheimia succiniciproducens.</title>
        <authorList>
            <person name="Hong S.H."/>
            <person name="Kim J.S."/>
            <person name="Lee S.Y."/>
            <person name="In Y.H."/>
            <person name="Choi S.S."/>
            <person name="Rih J.-K."/>
            <person name="Kim C.H."/>
            <person name="Jeong H."/>
            <person name="Hur C.G."/>
            <person name="Kim J.J."/>
        </authorList>
    </citation>
    <scope>NUCLEOTIDE SEQUENCE [LARGE SCALE GENOMIC DNA]</scope>
    <source>
        <strain evidence="2">KCTC 0769BP / MBEL55E</strain>
    </source>
</reference>
<protein>
    <submittedName>
        <fullName evidence="1">Uncharacterized protein</fullName>
    </submittedName>
</protein>
<gene>
    <name evidence="1" type="ordered locus">MS1381</name>
</gene>
<dbReference type="HOGENOM" id="CLU_3218325_0_0_6"/>
<sequence>MQQYHDPDSPLLLGYLRETDVVTQSPQKSFLATRQMDLIILRKD</sequence>
<dbReference type="EMBL" id="AE016827">
    <property type="protein sequence ID" value="AAU37988.1"/>
    <property type="molecule type" value="Genomic_DNA"/>
</dbReference>
<dbReference type="STRING" id="221988.MS1381"/>
<dbReference type="AlphaFoldDB" id="Q65SS2"/>
<dbReference type="Proteomes" id="UP000000607">
    <property type="component" value="Chromosome"/>
</dbReference>
<organism evidence="1 2">
    <name type="scientific">Mannheimia succiniciproducens (strain KCTC 0769BP / MBEL55E)</name>
    <dbReference type="NCBI Taxonomy" id="221988"/>
    <lineage>
        <taxon>Bacteria</taxon>
        <taxon>Pseudomonadati</taxon>
        <taxon>Pseudomonadota</taxon>
        <taxon>Gammaproteobacteria</taxon>
        <taxon>Pasteurellales</taxon>
        <taxon>Pasteurellaceae</taxon>
        <taxon>Basfia</taxon>
    </lineage>
</organism>
<evidence type="ECO:0000313" key="2">
    <source>
        <dbReference type="Proteomes" id="UP000000607"/>
    </source>
</evidence>
<evidence type="ECO:0000313" key="1">
    <source>
        <dbReference type="EMBL" id="AAU37988.1"/>
    </source>
</evidence>
<accession>Q65SS2</accession>
<dbReference type="KEGG" id="msu:MS1381"/>
<proteinExistence type="predicted"/>